<dbReference type="OrthoDB" id="9775296at2"/>
<dbReference type="InterPro" id="IPR051911">
    <property type="entry name" value="SDR_oxidoreductase"/>
</dbReference>
<dbReference type="AlphaFoldDB" id="A0A198AK73"/>
<evidence type="ECO:0000256" key="1">
    <source>
        <dbReference type="ARBA" id="ARBA00006484"/>
    </source>
</evidence>
<dbReference type="PRINTS" id="PR00080">
    <property type="entry name" value="SDRFAMILY"/>
</dbReference>
<dbReference type="SUPFAM" id="SSF51735">
    <property type="entry name" value="NAD(P)-binding Rossmann-fold domains"/>
    <property type="match status" value="1"/>
</dbReference>
<accession>A0A198AK73</accession>
<evidence type="ECO:0000256" key="2">
    <source>
        <dbReference type="ARBA" id="ARBA00023002"/>
    </source>
</evidence>
<keyword evidence="6" id="KW-1185">Reference proteome</keyword>
<comment type="similarity">
    <text evidence="1 3">Belongs to the short-chain dehydrogenases/reductases (SDR) family.</text>
</comment>
<evidence type="ECO:0000313" key="6">
    <source>
        <dbReference type="Proteomes" id="UP000078454"/>
    </source>
</evidence>
<dbReference type="PANTHER" id="PTHR43976">
    <property type="entry name" value="SHORT CHAIN DEHYDROGENASE"/>
    <property type="match status" value="1"/>
</dbReference>
<feature type="domain" description="Ketoreductase" evidence="4">
    <location>
        <begin position="3"/>
        <end position="188"/>
    </location>
</feature>
<dbReference type="InterPro" id="IPR057326">
    <property type="entry name" value="KR_dom"/>
</dbReference>
<keyword evidence="2" id="KW-0560">Oxidoreductase</keyword>
<evidence type="ECO:0000259" key="4">
    <source>
        <dbReference type="SMART" id="SM00822"/>
    </source>
</evidence>
<dbReference type="RefSeq" id="WP_068662497.1">
    <property type="nucleotide sequence ID" value="NZ_LYPB01000048.1"/>
</dbReference>
<proteinExistence type="inferred from homology"/>
<dbReference type="PRINTS" id="PR00081">
    <property type="entry name" value="GDHRDH"/>
</dbReference>
<comment type="caution">
    <text evidence="5">The sequence shown here is derived from an EMBL/GenBank/DDBJ whole genome shotgun (WGS) entry which is preliminary data.</text>
</comment>
<evidence type="ECO:0000256" key="3">
    <source>
        <dbReference type="RuleBase" id="RU000363"/>
    </source>
</evidence>
<dbReference type="CDD" id="cd05374">
    <property type="entry name" value="17beta-HSD-like_SDR_c"/>
    <property type="match status" value="1"/>
</dbReference>
<dbReference type="STRING" id="1850517.A8708_17095"/>
<dbReference type="PANTHER" id="PTHR43976:SF16">
    <property type="entry name" value="SHORT-CHAIN DEHYDROGENASE_REDUCTASE FAMILY PROTEIN"/>
    <property type="match status" value="1"/>
</dbReference>
<gene>
    <name evidence="5" type="ORF">A8708_17095</name>
</gene>
<dbReference type="Gene3D" id="3.40.50.720">
    <property type="entry name" value="NAD(P)-binding Rossmann-like Domain"/>
    <property type="match status" value="1"/>
</dbReference>
<reference evidence="5 6" key="1">
    <citation type="submission" date="2016-05" db="EMBL/GenBank/DDBJ databases">
        <title>Paenibacillus sp. 1ZS3-15 nov., isolated from the rhizosphere soil.</title>
        <authorList>
            <person name="Zhang X.X."/>
            <person name="Zhang J."/>
        </authorList>
    </citation>
    <scope>NUCLEOTIDE SEQUENCE [LARGE SCALE GENOMIC DNA]</scope>
    <source>
        <strain evidence="5 6">1ZS3-15</strain>
    </source>
</reference>
<dbReference type="NCBIfam" id="NF004824">
    <property type="entry name" value="PRK06180.1"/>
    <property type="match status" value="1"/>
</dbReference>
<dbReference type="NCBIfam" id="NF006114">
    <property type="entry name" value="PRK08263.1"/>
    <property type="match status" value="1"/>
</dbReference>
<name>A0A198AK73_9BACL</name>
<dbReference type="SMART" id="SM00822">
    <property type="entry name" value="PKS_KR"/>
    <property type="match status" value="1"/>
</dbReference>
<dbReference type="InterPro" id="IPR036291">
    <property type="entry name" value="NAD(P)-bd_dom_sf"/>
</dbReference>
<protein>
    <submittedName>
        <fullName evidence="5">Short-chain dehydrogenase/reductase</fullName>
    </submittedName>
</protein>
<organism evidence="5 6">
    <name type="scientific">Paenibacillus oryzisoli</name>
    <dbReference type="NCBI Taxonomy" id="1850517"/>
    <lineage>
        <taxon>Bacteria</taxon>
        <taxon>Bacillati</taxon>
        <taxon>Bacillota</taxon>
        <taxon>Bacilli</taxon>
        <taxon>Bacillales</taxon>
        <taxon>Paenibacillaceae</taxon>
        <taxon>Paenibacillus</taxon>
    </lineage>
</organism>
<dbReference type="InterPro" id="IPR002347">
    <property type="entry name" value="SDR_fam"/>
</dbReference>
<dbReference type="GO" id="GO:0016491">
    <property type="term" value="F:oxidoreductase activity"/>
    <property type="evidence" value="ECO:0007669"/>
    <property type="project" value="UniProtKB-KW"/>
</dbReference>
<evidence type="ECO:0000313" key="5">
    <source>
        <dbReference type="EMBL" id="OAS21637.1"/>
    </source>
</evidence>
<dbReference type="Proteomes" id="UP000078454">
    <property type="component" value="Unassembled WGS sequence"/>
</dbReference>
<dbReference type="EMBL" id="LYPB01000048">
    <property type="protein sequence ID" value="OAS21637.1"/>
    <property type="molecule type" value="Genomic_DNA"/>
</dbReference>
<dbReference type="Pfam" id="PF00106">
    <property type="entry name" value="adh_short"/>
    <property type="match status" value="1"/>
</dbReference>
<sequence length="297" mass="32573">MSKVWFITGSSRGFGRSLAEAVLANGDRLVATARKTEQLDDLSARYVDQVHIVQLDVNRFDQAEAAIQAAFDTFGRLDVLVNNAGYGNVSSIEETSMEDFRAQIETNLWGVINVTKAALPKLREQGYGHIVQFSSIGGRTGAPGLGAYQTAKWAVEGFSEVLSKEVSPLGLKVTIIEPGGFRTDWAGSSMQHIDPRDEYKQTVGGLLKHLRNTTGKENGDPDKAAQAILTIVNEDNPPLRLLLGSDAVNIANAVDEGKLAETKRWEKLSRSADFEPKELDPAVSQMYDEIEEHRNLK</sequence>